<proteinExistence type="predicted"/>
<reference evidence="2" key="1">
    <citation type="journal article" date="2023" name="BMC Genomics">
        <title>Chromosome-level genome assemblies of Cutaneotrichosporon spp. (Trichosporonales, Basidiomycota) reveal imbalanced evolution between nucleotide sequences and chromosome synteny.</title>
        <authorList>
            <person name="Kobayashi Y."/>
            <person name="Kayamori A."/>
            <person name="Aoki K."/>
            <person name="Shiwa Y."/>
            <person name="Matsutani M."/>
            <person name="Fujita N."/>
            <person name="Sugita T."/>
            <person name="Iwasaki W."/>
            <person name="Tanaka N."/>
            <person name="Takashima M."/>
        </authorList>
    </citation>
    <scope>NUCLEOTIDE SEQUENCE</scope>
    <source>
        <strain evidence="2">HIS016</strain>
    </source>
</reference>
<evidence type="ECO:0000313" key="3">
    <source>
        <dbReference type="Proteomes" id="UP001222932"/>
    </source>
</evidence>
<dbReference type="PANTHER" id="PTHR13211">
    <property type="entry name" value="TELOMERASE CAJAL BODY PROTEIN 1"/>
    <property type="match status" value="1"/>
</dbReference>
<evidence type="ECO:0000313" key="2">
    <source>
        <dbReference type="EMBL" id="GMK57602.1"/>
    </source>
</evidence>
<protein>
    <recommendedName>
        <fullName evidence="4">WD40 repeat-like protein</fullName>
    </recommendedName>
</protein>
<dbReference type="Pfam" id="PF00400">
    <property type="entry name" value="WD40"/>
    <property type="match status" value="1"/>
</dbReference>
<dbReference type="Gene3D" id="2.130.10.10">
    <property type="entry name" value="YVTN repeat-like/Quinoprotein amine dehydrogenase"/>
    <property type="match status" value="2"/>
</dbReference>
<dbReference type="SMART" id="SM00320">
    <property type="entry name" value="WD40"/>
    <property type="match status" value="4"/>
</dbReference>
<gene>
    <name evidence="2" type="ORF">CspeluHIS016_0404360</name>
</gene>
<feature type="compositionally biased region" description="Acidic residues" evidence="1">
    <location>
        <begin position="313"/>
        <end position="326"/>
    </location>
</feature>
<dbReference type="EMBL" id="BTCM01000004">
    <property type="protein sequence ID" value="GMK57602.1"/>
    <property type="molecule type" value="Genomic_DNA"/>
</dbReference>
<reference evidence="2" key="2">
    <citation type="submission" date="2023-06" db="EMBL/GenBank/DDBJ databases">
        <authorList>
            <person name="Kobayashi Y."/>
            <person name="Kayamori A."/>
            <person name="Aoki K."/>
            <person name="Shiwa Y."/>
            <person name="Fujita N."/>
            <person name="Sugita T."/>
            <person name="Iwasaki W."/>
            <person name="Tanaka N."/>
            <person name="Takashima M."/>
        </authorList>
    </citation>
    <scope>NUCLEOTIDE SEQUENCE</scope>
    <source>
        <strain evidence="2">HIS016</strain>
    </source>
</reference>
<dbReference type="Proteomes" id="UP001222932">
    <property type="component" value="Unassembled WGS sequence"/>
</dbReference>
<dbReference type="InterPro" id="IPR015943">
    <property type="entry name" value="WD40/YVTN_repeat-like_dom_sf"/>
</dbReference>
<evidence type="ECO:0008006" key="4">
    <source>
        <dbReference type="Google" id="ProtNLM"/>
    </source>
</evidence>
<evidence type="ECO:0000256" key="1">
    <source>
        <dbReference type="SAM" id="MobiDB-lite"/>
    </source>
</evidence>
<dbReference type="AlphaFoldDB" id="A0AAD3TVD6"/>
<dbReference type="PANTHER" id="PTHR13211:SF0">
    <property type="entry name" value="TELOMERASE CAJAL BODY PROTEIN 1"/>
    <property type="match status" value="1"/>
</dbReference>
<dbReference type="InterPro" id="IPR001680">
    <property type="entry name" value="WD40_rpt"/>
</dbReference>
<sequence length="358" mass="39072">MRAADGTAILTTGEDRALRVHDLVYEDSGGIALAPPRTFPQPDSVNATQWYPSASRLTPETFCFVASIRDAPVHLIDASDGRIRASYPIVDHRERFVAPHSFAFNTAANKLYCGFENAIEVFDFASPGYDSGERLKLGLTRKEKGGQRGIISALAFSAHHPTFAAGSFAGSVVLYDEDTQTAISHVEGVEGGGVTQIAFHPLDPNVVFVASRRSEAIQAYDLRDTCAPVGRLARSGSTNQRLAFDVDPWGRWLASGDEFGTVRVWDIGSTYSVLFEQKLHEDAVNSVQFHAYQPLLLTCAGSRSQLQASDVEFSSDEDIDSSDDDEGRSGYDEAEHSGVRIKTGAKDSRLTIWSFEQP</sequence>
<feature type="region of interest" description="Disordered" evidence="1">
    <location>
        <begin position="310"/>
        <end position="338"/>
    </location>
</feature>
<dbReference type="InterPro" id="IPR036322">
    <property type="entry name" value="WD40_repeat_dom_sf"/>
</dbReference>
<keyword evidence="3" id="KW-1185">Reference proteome</keyword>
<feature type="compositionally biased region" description="Basic and acidic residues" evidence="1">
    <location>
        <begin position="327"/>
        <end position="338"/>
    </location>
</feature>
<accession>A0AAD3TVD6</accession>
<name>A0AAD3TVD6_9TREE</name>
<dbReference type="InterPro" id="IPR051150">
    <property type="entry name" value="SWT21/TCAB1_mRNA_Telomere"/>
</dbReference>
<organism evidence="2 3">
    <name type="scientific">Cutaneotrichosporon spelunceum</name>
    <dbReference type="NCBI Taxonomy" id="1672016"/>
    <lineage>
        <taxon>Eukaryota</taxon>
        <taxon>Fungi</taxon>
        <taxon>Dikarya</taxon>
        <taxon>Basidiomycota</taxon>
        <taxon>Agaricomycotina</taxon>
        <taxon>Tremellomycetes</taxon>
        <taxon>Trichosporonales</taxon>
        <taxon>Trichosporonaceae</taxon>
        <taxon>Cutaneotrichosporon</taxon>
    </lineage>
</organism>
<dbReference type="SUPFAM" id="SSF50978">
    <property type="entry name" value="WD40 repeat-like"/>
    <property type="match status" value="1"/>
</dbReference>
<comment type="caution">
    <text evidence="2">The sequence shown here is derived from an EMBL/GenBank/DDBJ whole genome shotgun (WGS) entry which is preliminary data.</text>
</comment>